<gene>
    <name evidence="5" type="primary">LOC109480656</name>
</gene>
<evidence type="ECO:0000256" key="1">
    <source>
        <dbReference type="ARBA" id="ARBA00022441"/>
    </source>
</evidence>
<dbReference type="InterPro" id="IPR006652">
    <property type="entry name" value="Kelch_1"/>
</dbReference>
<dbReference type="Pfam" id="PF24681">
    <property type="entry name" value="Kelch_KLHDC2_KLHL20_DRC7"/>
    <property type="match status" value="1"/>
</dbReference>
<dbReference type="Gene3D" id="1.25.40.420">
    <property type="match status" value="1"/>
</dbReference>
<dbReference type="InterPro" id="IPR011705">
    <property type="entry name" value="BACK"/>
</dbReference>
<dbReference type="InterPro" id="IPR000210">
    <property type="entry name" value="BTB/POZ_dom"/>
</dbReference>
<evidence type="ECO:0000259" key="3">
    <source>
        <dbReference type="PROSITE" id="PS50097"/>
    </source>
</evidence>
<dbReference type="Proteomes" id="UP000515135">
    <property type="component" value="Unplaced"/>
</dbReference>
<dbReference type="RefSeq" id="XP_019638445.1">
    <property type="nucleotide sequence ID" value="XM_019782886.1"/>
</dbReference>
<dbReference type="PANTHER" id="PTHR45632">
    <property type="entry name" value="LD33804P"/>
    <property type="match status" value="1"/>
</dbReference>
<evidence type="ECO:0000313" key="5">
    <source>
        <dbReference type="RefSeq" id="XP_019638445.1"/>
    </source>
</evidence>
<dbReference type="OrthoDB" id="9982049at2759"/>
<proteinExistence type="predicted"/>
<organism evidence="4 5">
    <name type="scientific">Branchiostoma belcheri</name>
    <name type="common">Amphioxus</name>
    <dbReference type="NCBI Taxonomy" id="7741"/>
    <lineage>
        <taxon>Eukaryota</taxon>
        <taxon>Metazoa</taxon>
        <taxon>Chordata</taxon>
        <taxon>Cephalochordata</taxon>
        <taxon>Leptocardii</taxon>
        <taxon>Amphioxiformes</taxon>
        <taxon>Branchiostomatidae</taxon>
        <taxon>Branchiostoma</taxon>
    </lineage>
</organism>
<sequence length="560" mass="62674">MQADSADTTTGIIAQQWKRMRRDLGDSTNHMLISDPAHAQKVLEGFHALRADKVLCDFVIVAEKQSFAVHKAVLASSSDYFKALFAGLSKDCKLDKIELQGVTAAGLFAVVEYLYTSNLTLSLGNVEEVLVAANILVIPSVIKLCSEYLNQQIASNTCMEVASIAAMFNLRETKDLATKCFIQQFQDLSLEEILDVLESDQEFAFPEMTLFRVGLMWLNRDRENRMQHAATLMTKIRFPLIPASDLVEHVQTVDFMKNEPVCQKLLLDAMNYHLMPLRQVVLQSPTTRLRCRKQAILAVGGIPKAGDQSVNNPLHFYNEEKRAWVPLTVMPYKTGHQCVAVINNFLFVAGGEDRWDPEGKYSVNSVSRYDPRFNTWLQVAPMNERRSCFYMGSVDGHLYAIGGRNADGYVASVECYSPDKNEWKHVTNMEKPCAAHAGTVWDGKIFISGGAVYGDFVNTMSTYDPTENQWDNKAVMGTKRAHHTMATVRDKIYVIGGNHTKGNQCIDVLIVESYCPESDTWSTVAPIMEGRTGPGIAVLDRKVCVFINTLKVKLCFFLSV</sequence>
<keyword evidence="1" id="KW-0880">Kelch repeat</keyword>
<feature type="domain" description="BTB" evidence="3">
    <location>
        <begin position="56"/>
        <end position="123"/>
    </location>
</feature>
<reference evidence="5" key="1">
    <citation type="submission" date="2025-08" db="UniProtKB">
        <authorList>
            <consortium name="RefSeq"/>
        </authorList>
    </citation>
    <scope>IDENTIFICATION</scope>
    <source>
        <tissue evidence="5">Gonad</tissue>
    </source>
</reference>
<keyword evidence="2" id="KW-0677">Repeat</keyword>
<dbReference type="SUPFAM" id="SSF117281">
    <property type="entry name" value="Kelch motif"/>
    <property type="match status" value="1"/>
</dbReference>
<dbReference type="PANTHER" id="PTHR45632:SF28">
    <property type="entry name" value="KELCH-LIKE PROTEIN 14"/>
    <property type="match status" value="1"/>
</dbReference>
<dbReference type="SMART" id="SM00225">
    <property type="entry name" value="BTB"/>
    <property type="match status" value="1"/>
</dbReference>
<evidence type="ECO:0000256" key="2">
    <source>
        <dbReference type="ARBA" id="ARBA00022737"/>
    </source>
</evidence>
<dbReference type="KEGG" id="bbel:109480656"/>
<dbReference type="AlphaFoldDB" id="A0A6P4ZAP6"/>
<name>A0A6P4ZAP6_BRABE</name>
<dbReference type="Pfam" id="PF07707">
    <property type="entry name" value="BACK"/>
    <property type="match status" value="1"/>
</dbReference>
<dbReference type="Gene3D" id="2.120.10.80">
    <property type="entry name" value="Kelch-type beta propeller"/>
    <property type="match status" value="1"/>
</dbReference>
<dbReference type="Gene3D" id="3.30.710.10">
    <property type="entry name" value="Potassium Channel Kv1.1, Chain A"/>
    <property type="match status" value="1"/>
</dbReference>
<evidence type="ECO:0000313" key="4">
    <source>
        <dbReference type="Proteomes" id="UP000515135"/>
    </source>
</evidence>
<keyword evidence="4" id="KW-1185">Reference proteome</keyword>
<dbReference type="GeneID" id="109480656"/>
<dbReference type="SUPFAM" id="SSF54695">
    <property type="entry name" value="POZ domain"/>
    <property type="match status" value="1"/>
</dbReference>
<dbReference type="PROSITE" id="PS50097">
    <property type="entry name" value="BTB"/>
    <property type="match status" value="1"/>
</dbReference>
<dbReference type="InterPro" id="IPR011333">
    <property type="entry name" value="SKP1/BTB/POZ_sf"/>
</dbReference>
<dbReference type="SMART" id="SM00612">
    <property type="entry name" value="Kelch"/>
    <property type="match status" value="5"/>
</dbReference>
<dbReference type="InterPro" id="IPR017096">
    <property type="entry name" value="BTB-kelch_protein"/>
</dbReference>
<dbReference type="PIRSF" id="PIRSF037037">
    <property type="entry name" value="Kelch-like_protein_gigaxonin"/>
    <property type="match status" value="1"/>
</dbReference>
<accession>A0A6P4ZAP6</accession>
<protein>
    <submittedName>
        <fullName evidence="5">Kelch-like protein 14</fullName>
    </submittedName>
</protein>
<dbReference type="InterPro" id="IPR015915">
    <property type="entry name" value="Kelch-typ_b-propeller"/>
</dbReference>
<dbReference type="SMART" id="SM00875">
    <property type="entry name" value="BACK"/>
    <property type="match status" value="1"/>
</dbReference>
<dbReference type="Pfam" id="PF00651">
    <property type="entry name" value="BTB"/>
    <property type="match status" value="1"/>
</dbReference>